<accession>A0A2W4ZJ93</accession>
<name>A0A2W4ZJ93_9BACT</name>
<evidence type="ECO:0000313" key="2">
    <source>
        <dbReference type="Proteomes" id="UP000249557"/>
    </source>
</evidence>
<dbReference type="EMBL" id="QFNK01000292">
    <property type="protein sequence ID" value="PZO81736.1"/>
    <property type="molecule type" value="Genomic_DNA"/>
</dbReference>
<gene>
    <name evidence="1" type="ORF">DI626_10615</name>
</gene>
<reference evidence="1 2" key="1">
    <citation type="submission" date="2017-08" db="EMBL/GenBank/DDBJ databases">
        <title>Infants hospitalized years apart are colonized by the same room-sourced microbial strains.</title>
        <authorList>
            <person name="Brooks B."/>
            <person name="Olm M.R."/>
            <person name="Firek B.A."/>
            <person name="Baker R."/>
            <person name="Thomas B.C."/>
            <person name="Morowitz M.J."/>
            <person name="Banfield J.F."/>
        </authorList>
    </citation>
    <scope>NUCLEOTIDE SEQUENCE [LARGE SCALE GENOMIC DNA]</scope>
    <source>
        <strain evidence="1">S2_018_000_R2_104</strain>
    </source>
</reference>
<sequence length="161" mass="18507">MLGKLIFVKITLIFKKIMKLKKAEFYQSEVERANALRKVRILLKQNTDVFGENIQVATETLEAMERKEVPIPNSVILRASALIGMQPKDMIASKRLNDLMDDLDLGLLLDTFQDIPRGQVFDLINYYSLIREDIHKERLFHILQLLADPLPDAAPSLMEKV</sequence>
<comment type="caution">
    <text evidence="1">The sequence shown here is derived from an EMBL/GenBank/DDBJ whole genome shotgun (WGS) entry which is preliminary data.</text>
</comment>
<proteinExistence type="predicted"/>
<organism evidence="1 2">
    <name type="scientific">Micavibrio aeruginosavorus</name>
    <dbReference type="NCBI Taxonomy" id="349221"/>
    <lineage>
        <taxon>Bacteria</taxon>
        <taxon>Pseudomonadati</taxon>
        <taxon>Bdellovibrionota</taxon>
        <taxon>Bdellovibrionia</taxon>
        <taxon>Bdellovibrionales</taxon>
        <taxon>Pseudobdellovibrionaceae</taxon>
        <taxon>Micavibrio</taxon>
    </lineage>
</organism>
<dbReference type="Proteomes" id="UP000249557">
    <property type="component" value="Unassembled WGS sequence"/>
</dbReference>
<evidence type="ECO:0000313" key="1">
    <source>
        <dbReference type="EMBL" id="PZO81736.1"/>
    </source>
</evidence>
<dbReference type="AlphaFoldDB" id="A0A2W4ZJ93"/>
<protein>
    <submittedName>
        <fullName evidence="1">Uncharacterized protein</fullName>
    </submittedName>
</protein>